<sequence>MRCSNFRNHRDTAIVKNIYKALFLSKRFFQVLLALIVLFIVSFFFERLIDYLVIGFFILIGLLVVDLILIYGKSKGIKASRILPDKFSNGDENPVEVKAQNQYGFKTYLRIIDELPIQFQKRDFKIETELQSGAIQTMMYTARPTERGEFYFGSLNVFVKSGIGLIWRKYIFDHDAMVPNYPSFLQMRKYELMAFTNKLKDYGMKKIRRIGHTMEFEQIKDYILGDDVRNINWKATAKRNQLMINQFQDEKSQPVYSVIDKGRVMKMPFEELKLVDYAINATLVISNIALKKGDKAGMFSFSSRVYNQVMAQKRSSQMNLILETLYNLDTDFRESDFSRLYIDIKRKITQRSLLLLYTNFETLDALHRQLPYLQAIAKNHLLVVIFFENTELSIMLKEKAETTQEIFTKTIAEKFAYEKKLIVNELNKFGIQTILTKPQELTVNTINKYLEIKARGLL</sequence>
<accession>A0A2S9WRG8</accession>
<dbReference type="InterPro" id="IPR002881">
    <property type="entry name" value="DUF58"/>
</dbReference>
<dbReference type="Pfam" id="PF01882">
    <property type="entry name" value="DUF58"/>
    <property type="match status" value="1"/>
</dbReference>
<evidence type="ECO:0000313" key="4">
    <source>
        <dbReference type="Proteomes" id="UP000239532"/>
    </source>
</evidence>
<dbReference type="Proteomes" id="UP000239532">
    <property type="component" value="Unassembled WGS sequence"/>
</dbReference>
<dbReference type="AlphaFoldDB" id="A0A2S9WRG8"/>
<reference evidence="3 4" key="1">
    <citation type="submission" date="2016-11" db="EMBL/GenBank/DDBJ databases">
        <title>Trade-off between light-utilization and light-protection in marine flavobacteria.</title>
        <authorList>
            <person name="Kumagai Y."/>
        </authorList>
    </citation>
    <scope>NUCLEOTIDE SEQUENCE [LARGE SCALE GENOMIC DNA]</scope>
    <source>
        <strain evidence="3 4">JCM 17109</strain>
    </source>
</reference>
<keyword evidence="1" id="KW-0472">Membrane</keyword>
<protein>
    <submittedName>
        <fullName evidence="3">Cell division protein FtsB</fullName>
    </submittedName>
</protein>
<dbReference type="EMBL" id="MQUC01000003">
    <property type="protein sequence ID" value="PRP66074.1"/>
    <property type="molecule type" value="Genomic_DNA"/>
</dbReference>
<keyword evidence="1" id="KW-1133">Transmembrane helix</keyword>
<dbReference type="PANTHER" id="PTHR33608:SF3">
    <property type="entry name" value="SLR2013 PROTEIN"/>
    <property type="match status" value="1"/>
</dbReference>
<evidence type="ECO:0000259" key="2">
    <source>
        <dbReference type="Pfam" id="PF01882"/>
    </source>
</evidence>
<dbReference type="GO" id="GO:0051301">
    <property type="term" value="P:cell division"/>
    <property type="evidence" value="ECO:0007669"/>
    <property type="project" value="UniProtKB-KW"/>
</dbReference>
<feature type="domain" description="DUF58" evidence="2">
    <location>
        <begin position="219"/>
        <end position="384"/>
    </location>
</feature>
<feature type="transmembrane region" description="Helical" evidence="1">
    <location>
        <begin position="51"/>
        <end position="71"/>
    </location>
</feature>
<organism evidence="3 4">
    <name type="scientific">Nonlabens agnitus</name>
    <dbReference type="NCBI Taxonomy" id="870484"/>
    <lineage>
        <taxon>Bacteria</taxon>
        <taxon>Pseudomonadati</taxon>
        <taxon>Bacteroidota</taxon>
        <taxon>Flavobacteriia</taxon>
        <taxon>Flavobacteriales</taxon>
        <taxon>Flavobacteriaceae</taxon>
        <taxon>Nonlabens</taxon>
    </lineage>
</organism>
<keyword evidence="3" id="KW-0132">Cell division</keyword>
<gene>
    <name evidence="3" type="ORF">BST86_02720</name>
</gene>
<evidence type="ECO:0000256" key="1">
    <source>
        <dbReference type="SAM" id="Phobius"/>
    </source>
</evidence>
<feature type="transmembrane region" description="Helical" evidence="1">
    <location>
        <begin position="28"/>
        <end position="45"/>
    </location>
</feature>
<comment type="caution">
    <text evidence="3">The sequence shown here is derived from an EMBL/GenBank/DDBJ whole genome shotgun (WGS) entry which is preliminary data.</text>
</comment>
<dbReference type="PANTHER" id="PTHR33608">
    <property type="entry name" value="BLL2464 PROTEIN"/>
    <property type="match status" value="1"/>
</dbReference>
<proteinExistence type="predicted"/>
<name>A0A2S9WRG8_9FLAO</name>
<keyword evidence="4" id="KW-1185">Reference proteome</keyword>
<keyword evidence="1" id="KW-0812">Transmembrane</keyword>
<keyword evidence="3" id="KW-0131">Cell cycle</keyword>
<evidence type="ECO:0000313" key="3">
    <source>
        <dbReference type="EMBL" id="PRP66074.1"/>
    </source>
</evidence>